<dbReference type="Gene3D" id="3.40.30.10">
    <property type="entry name" value="Glutaredoxin"/>
    <property type="match status" value="1"/>
</dbReference>
<evidence type="ECO:0000313" key="2">
    <source>
        <dbReference type="EMBL" id="KAH7639769.1"/>
    </source>
</evidence>
<dbReference type="InterPro" id="IPR013766">
    <property type="entry name" value="Thioredoxin_domain"/>
</dbReference>
<comment type="caution">
    <text evidence="2">The sequence shown here is derived from an EMBL/GenBank/DDBJ whole genome shotgun (WGS) entry which is preliminary data.</text>
</comment>
<sequence length="202" mass="23705">MLQPNYSSHANIISNCRDCYELITTEQPSALSSVSNIIPETIVELNEENFRMIVMESSMSWAIVFYSSFDHYIVDSSTISTYINNDKDQRRQTKLSNHENNSFWTTKMAIEFIHASNTLKGWIEFGAIDCDQNPQLQRLFAIESCPTILHFHDGQQQQQQQQQQWQQNQLNREQLPSLSMPFIHSDYTIFNRVKKLKIKQYN</sequence>
<reference evidence="2" key="2">
    <citation type="journal article" date="2021" name="World Allergy Organ. J.">
        <title>Chromosome-level assembly of Dermatophagoides farinae genome and transcriptome reveals two novel allergens Der f 37 and Der f 39.</title>
        <authorList>
            <person name="Chen J."/>
            <person name="Cai Z."/>
            <person name="Fan D."/>
            <person name="Hu J."/>
            <person name="Hou Y."/>
            <person name="He Y."/>
            <person name="Zhang Z."/>
            <person name="Zhao Z."/>
            <person name="Gao P."/>
            <person name="Hu W."/>
            <person name="Sun J."/>
            <person name="Li J."/>
            <person name="Ji K."/>
        </authorList>
    </citation>
    <scope>NUCLEOTIDE SEQUENCE</scope>
    <source>
        <strain evidence="2">JKM2019</strain>
    </source>
</reference>
<dbReference type="SUPFAM" id="SSF52833">
    <property type="entry name" value="Thioredoxin-like"/>
    <property type="match status" value="1"/>
</dbReference>
<proteinExistence type="predicted"/>
<organism evidence="2">
    <name type="scientific">Dermatophagoides farinae</name>
    <name type="common">American house dust mite</name>
    <dbReference type="NCBI Taxonomy" id="6954"/>
    <lineage>
        <taxon>Eukaryota</taxon>
        <taxon>Metazoa</taxon>
        <taxon>Ecdysozoa</taxon>
        <taxon>Arthropoda</taxon>
        <taxon>Chelicerata</taxon>
        <taxon>Arachnida</taxon>
        <taxon>Acari</taxon>
        <taxon>Acariformes</taxon>
        <taxon>Sarcoptiformes</taxon>
        <taxon>Astigmata</taxon>
        <taxon>Psoroptidia</taxon>
        <taxon>Analgoidea</taxon>
        <taxon>Pyroglyphidae</taxon>
        <taxon>Dermatophagoidinae</taxon>
        <taxon>Dermatophagoides</taxon>
    </lineage>
</organism>
<gene>
    <name evidence="2" type="ORF">HUG17_3802</name>
</gene>
<feature type="domain" description="Thioredoxin" evidence="1">
    <location>
        <begin position="108"/>
        <end position="168"/>
    </location>
</feature>
<dbReference type="EMBL" id="SDOV01000007">
    <property type="protein sequence ID" value="KAH7639769.1"/>
    <property type="molecule type" value="Genomic_DNA"/>
</dbReference>
<dbReference type="Pfam" id="PF00085">
    <property type="entry name" value="Thioredoxin"/>
    <property type="match status" value="1"/>
</dbReference>
<name>A0A9D4NX98_DERFA</name>
<protein>
    <recommendedName>
        <fullName evidence="1">Thioredoxin domain-containing protein</fullName>
    </recommendedName>
</protein>
<reference evidence="2" key="1">
    <citation type="submission" date="2020-06" db="EMBL/GenBank/DDBJ databases">
        <authorList>
            <person name="Ji K."/>
            <person name="Li J."/>
        </authorList>
    </citation>
    <scope>NUCLEOTIDE SEQUENCE</scope>
    <source>
        <strain evidence="2">JKM2019</strain>
        <tissue evidence="2">Whole body</tissue>
    </source>
</reference>
<dbReference type="CDD" id="cd02961">
    <property type="entry name" value="PDI_a_family"/>
    <property type="match status" value="1"/>
</dbReference>
<dbReference type="Proteomes" id="UP000828236">
    <property type="component" value="Unassembled WGS sequence"/>
</dbReference>
<evidence type="ECO:0000259" key="1">
    <source>
        <dbReference type="Pfam" id="PF00085"/>
    </source>
</evidence>
<dbReference type="InterPro" id="IPR036249">
    <property type="entry name" value="Thioredoxin-like_sf"/>
</dbReference>
<accession>A0A9D4NX98</accession>
<dbReference type="AlphaFoldDB" id="A0A9D4NX98"/>